<organism evidence="3 4">
    <name type="scientific">Anguilla anguilla</name>
    <name type="common">European freshwater eel</name>
    <name type="synonym">Muraena anguilla</name>
    <dbReference type="NCBI Taxonomy" id="7936"/>
    <lineage>
        <taxon>Eukaryota</taxon>
        <taxon>Metazoa</taxon>
        <taxon>Chordata</taxon>
        <taxon>Craniata</taxon>
        <taxon>Vertebrata</taxon>
        <taxon>Euteleostomi</taxon>
        <taxon>Actinopterygii</taxon>
        <taxon>Neopterygii</taxon>
        <taxon>Teleostei</taxon>
        <taxon>Anguilliformes</taxon>
        <taxon>Anguillidae</taxon>
        <taxon>Anguilla</taxon>
    </lineage>
</organism>
<keyword evidence="2" id="KW-0812">Transmembrane</keyword>
<feature type="transmembrane region" description="Helical" evidence="2">
    <location>
        <begin position="70"/>
        <end position="92"/>
    </location>
</feature>
<evidence type="ECO:0000256" key="1">
    <source>
        <dbReference type="SAM" id="MobiDB-lite"/>
    </source>
</evidence>
<evidence type="ECO:0000313" key="4">
    <source>
        <dbReference type="Proteomes" id="UP001044222"/>
    </source>
</evidence>
<evidence type="ECO:0000256" key="2">
    <source>
        <dbReference type="SAM" id="Phobius"/>
    </source>
</evidence>
<dbReference type="AlphaFoldDB" id="A0A9D3LHS9"/>
<feature type="compositionally biased region" description="Basic and acidic residues" evidence="1">
    <location>
        <begin position="17"/>
        <end position="28"/>
    </location>
</feature>
<dbReference type="EMBL" id="JAFIRN010000112">
    <property type="protein sequence ID" value="KAG5830106.1"/>
    <property type="molecule type" value="Genomic_DNA"/>
</dbReference>
<dbReference type="Proteomes" id="UP001044222">
    <property type="component" value="Unassembled WGS sequence"/>
</dbReference>
<protein>
    <submittedName>
        <fullName evidence="3">Uncharacterized protein</fullName>
    </submittedName>
</protein>
<evidence type="ECO:0000313" key="3">
    <source>
        <dbReference type="EMBL" id="KAG5830106.1"/>
    </source>
</evidence>
<keyword evidence="2" id="KW-0472">Membrane</keyword>
<keyword evidence="2" id="KW-1133">Transmembrane helix</keyword>
<keyword evidence="4" id="KW-1185">Reference proteome</keyword>
<accession>A0A9D3LHS9</accession>
<gene>
    <name evidence="3" type="ORF">ANANG_G00317220</name>
</gene>
<name>A0A9D3LHS9_ANGAN</name>
<feature type="region of interest" description="Disordered" evidence="1">
    <location>
        <begin position="15"/>
        <end position="42"/>
    </location>
</feature>
<proteinExistence type="predicted"/>
<reference evidence="3" key="1">
    <citation type="submission" date="2021-01" db="EMBL/GenBank/DDBJ databases">
        <title>A chromosome-scale assembly of European eel, Anguilla anguilla.</title>
        <authorList>
            <person name="Henkel C."/>
            <person name="Jong-Raadsen S.A."/>
            <person name="Dufour S."/>
            <person name="Weltzien F.-A."/>
            <person name="Palstra A.P."/>
            <person name="Pelster B."/>
            <person name="Spaink H.P."/>
            <person name="Van Den Thillart G.E."/>
            <person name="Jansen H."/>
            <person name="Zahm M."/>
            <person name="Klopp C."/>
            <person name="Cedric C."/>
            <person name="Louis A."/>
            <person name="Berthelot C."/>
            <person name="Parey E."/>
            <person name="Roest Crollius H."/>
            <person name="Montfort J."/>
            <person name="Robinson-Rechavi M."/>
            <person name="Bucao C."/>
            <person name="Bouchez O."/>
            <person name="Gislard M."/>
            <person name="Lluch J."/>
            <person name="Milhes M."/>
            <person name="Lampietro C."/>
            <person name="Lopez Roques C."/>
            <person name="Donnadieu C."/>
            <person name="Braasch I."/>
            <person name="Desvignes T."/>
            <person name="Postlethwait J."/>
            <person name="Bobe J."/>
            <person name="Guiguen Y."/>
            <person name="Dirks R."/>
        </authorList>
    </citation>
    <scope>NUCLEOTIDE SEQUENCE</scope>
    <source>
        <strain evidence="3">Tag_6206</strain>
        <tissue evidence="3">Liver</tissue>
    </source>
</reference>
<sequence>MVTNDTQAGVSFTLEASGKDLKSERKTGNECPTLEPEPPTTGPALECCSVGRDATPCATVPCSHAPGLPWLSPVCLTCLMIILICSSCYCGFS</sequence>
<comment type="caution">
    <text evidence="3">The sequence shown here is derived from an EMBL/GenBank/DDBJ whole genome shotgun (WGS) entry which is preliminary data.</text>
</comment>